<dbReference type="AlphaFoldDB" id="A0A9D4K8H0"/>
<name>A0A9D4K8H0_DREPO</name>
<evidence type="ECO:0000313" key="1">
    <source>
        <dbReference type="EMBL" id="KAH3835070.1"/>
    </source>
</evidence>
<sequence length="96" mass="10860">MCLSAWRCCNSGIIRTALSNSSSTSVSFGLVLLPPNDRPLSRFGNHQRYTLGVCYILMLMSREQQLLVGSKYLVFRQTAHLDDAPISMMVRLNFFI</sequence>
<reference evidence="1" key="1">
    <citation type="journal article" date="2019" name="bioRxiv">
        <title>The Genome of the Zebra Mussel, Dreissena polymorpha: A Resource for Invasive Species Research.</title>
        <authorList>
            <person name="McCartney M.A."/>
            <person name="Auch B."/>
            <person name="Kono T."/>
            <person name="Mallez S."/>
            <person name="Zhang Y."/>
            <person name="Obille A."/>
            <person name="Becker A."/>
            <person name="Abrahante J.E."/>
            <person name="Garbe J."/>
            <person name="Badalamenti J.P."/>
            <person name="Herman A."/>
            <person name="Mangelson H."/>
            <person name="Liachko I."/>
            <person name="Sullivan S."/>
            <person name="Sone E.D."/>
            <person name="Koren S."/>
            <person name="Silverstein K.A.T."/>
            <person name="Beckman K.B."/>
            <person name="Gohl D.M."/>
        </authorList>
    </citation>
    <scope>NUCLEOTIDE SEQUENCE</scope>
    <source>
        <strain evidence="1">Duluth1</strain>
        <tissue evidence="1">Whole animal</tissue>
    </source>
</reference>
<proteinExistence type="predicted"/>
<organism evidence="1 2">
    <name type="scientific">Dreissena polymorpha</name>
    <name type="common">Zebra mussel</name>
    <name type="synonym">Mytilus polymorpha</name>
    <dbReference type="NCBI Taxonomy" id="45954"/>
    <lineage>
        <taxon>Eukaryota</taxon>
        <taxon>Metazoa</taxon>
        <taxon>Spiralia</taxon>
        <taxon>Lophotrochozoa</taxon>
        <taxon>Mollusca</taxon>
        <taxon>Bivalvia</taxon>
        <taxon>Autobranchia</taxon>
        <taxon>Heteroconchia</taxon>
        <taxon>Euheterodonta</taxon>
        <taxon>Imparidentia</taxon>
        <taxon>Neoheterodontei</taxon>
        <taxon>Myida</taxon>
        <taxon>Dreissenoidea</taxon>
        <taxon>Dreissenidae</taxon>
        <taxon>Dreissena</taxon>
    </lineage>
</organism>
<protein>
    <submittedName>
        <fullName evidence="1">Uncharacterized protein</fullName>
    </submittedName>
</protein>
<reference evidence="1" key="2">
    <citation type="submission" date="2020-11" db="EMBL/GenBank/DDBJ databases">
        <authorList>
            <person name="McCartney M.A."/>
            <person name="Auch B."/>
            <person name="Kono T."/>
            <person name="Mallez S."/>
            <person name="Becker A."/>
            <person name="Gohl D.M."/>
            <person name="Silverstein K.A.T."/>
            <person name="Koren S."/>
            <person name="Bechman K.B."/>
            <person name="Herman A."/>
            <person name="Abrahante J.E."/>
            <person name="Garbe J."/>
        </authorList>
    </citation>
    <scope>NUCLEOTIDE SEQUENCE</scope>
    <source>
        <strain evidence="1">Duluth1</strain>
        <tissue evidence="1">Whole animal</tissue>
    </source>
</reference>
<evidence type="ECO:0000313" key="2">
    <source>
        <dbReference type="Proteomes" id="UP000828390"/>
    </source>
</evidence>
<keyword evidence="2" id="KW-1185">Reference proteome</keyword>
<dbReference type="Proteomes" id="UP000828390">
    <property type="component" value="Unassembled WGS sequence"/>
</dbReference>
<dbReference type="EMBL" id="JAIWYP010000004">
    <property type="protein sequence ID" value="KAH3835070.1"/>
    <property type="molecule type" value="Genomic_DNA"/>
</dbReference>
<gene>
    <name evidence="1" type="ORF">DPMN_108408</name>
</gene>
<comment type="caution">
    <text evidence="1">The sequence shown here is derived from an EMBL/GenBank/DDBJ whole genome shotgun (WGS) entry which is preliminary data.</text>
</comment>
<accession>A0A9D4K8H0</accession>